<dbReference type="InterPro" id="IPR001387">
    <property type="entry name" value="Cro/C1-type_HTH"/>
</dbReference>
<evidence type="ECO:0000259" key="1">
    <source>
        <dbReference type="PROSITE" id="PS50943"/>
    </source>
</evidence>
<name>A0A1H8AJ63_STRJI</name>
<gene>
    <name evidence="2" type="ORF">SAMN05414137_1458</name>
</gene>
<sequence>MIKKARKARELTQTELADLLNHESGWETCTANDVYRWETNRRRPGPWLPFLIKVLGLELSSEPEPGSGTLPPSPPAAVIPPTLPVEDDVRRRSFLGAAFAGAAPLLDLAALEHLTAAVRDAHRYADHELVAHLGAALDETARMDLTRGSHRAMPAALGVLSVISTAARGARPDVRRELLFLGSRAAEFTAWLHHDVGSPDHAVGYWHGQAKEWATFTGDGAMHAYVLMRQAQALGRDDPARMLDLARAATSGPWTLPPRPRAEALQQEARGLAMTGGDAGEIARVLDRAHAALDQAEEPAGPTSCTGPLGDGYTRERLLVQSAIRLREAGRPAEAIVAFQTHLTTQAFAPRDHAHYSAFLAGSLADIGEPDEAAAVALEALEVAADVRSGQAISALSGAARTLFPYRQRPQVRELHERLVVLAAG</sequence>
<dbReference type="OrthoDB" id="3213425at2"/>
<dbReference type="eggNOG" id="COG0084">
    <property type="taxonomic scope" value="Bacteria"/>
</dbReference>
<protein>
    <recommendedName>
        <fullName evidence="1">HTH cro/C1-type domain-containing protein</fullName>
    </recommendedName>
</protein>
<keyword evidence="3" id="KW-1185">Reference proteome</keyword>
<organism evidence="2 3">
    <name type="scientific">Streptacidiphilus jiangxiensis</name>
    <dbReference type="NCBI Taxonomy" id="235985"/>
    <lineage>
        <taxon>Bacteria</taxon>
        <taxon>Bacillati</taxon>
        <taxon>Actinomycetota</taxon>
        <taxon>Actinomycetes</taxon>
        <taxon>Kitasatosporales</taxon>
        <taxon>Streptomycetaceae</taxon>
        <taxon>Streptacidiphilus</taxon>
    </lineage>
</organism>
<evidence type="ECO:0000313" key="2">
    <source>
        <dbReference type="EMBL" id="SEM69868.1"/>
    </source>
</evidence>
<dbReference type="CDD" id="cd00093">
    <property type="entry name" value="HTH_XRE"/>
    <property type="match status" value="1"/>
</dbReference>
<evidence type="ECO:0000313" key="3">
    <source>
        <dbReference type="Proteomes" id="UP000183015"/>
    </source>
</evidence>
<dbReference type="InterPro" id="IPR010982">
    <property type="entry name" value="Lambda_DNA-bd_dom_sf"/>
</dbReference>
<dbReference type="RefSeq" id="WP_052439485.1">
    <property type="nucleotide sequence ID" value="NZ_BBPN01000060.1"/>
</dbReference>
<dbReference type="AlphaFoldDB" id="A0A1H8AJ63"/>
<dbReference type="GO" id="GO:0003677">
    <property type="term" value="F:DNA binding"/>
    <property type="evidence" value="ECO:0007669"/>
    <property type="project" value="InterPro"/>
</dbReference>
<dbReference type="SUPFAM" id="SSF47413">
    <property type="entry name" value="lambda repressor-like DNA-binding domains"/>
    <property type="match status" value="1"/>
</dbReference>
<feature type="domain" description="HTH cro/C1-type" evidence="1">
    <location>
        <begin position="2"/>
        <end position="21"/>
    </location>
</feature>
<accession>A0A1H8AJ63</accession>
<proteinExistence type="predicted"/>
<dbReference type="Proteomes" id="UP000183015">
    <property type="component" value="Unassembled WGS sequence"/>
</dbReference>
<dbReference type="Gene3D" id="1.10.260.40">
    <property type="entry name" value="lambda repressor-like DNA-binding domains"/>
    <property type="match status" value="1"/>
</dbReference>
<reference evidence="3" key="1">
    <citation type="submission" date="2016-10" db="EMBL/GenBank/DDBJ databases">
        <authorList>
            <person name="Varghese N."/>
        </authorList>
    </citation>
    <scope>NUCLEOTIDE SEQUENCE [LARGE SCALE GENOMIC DNA]</scope>
    <source>
        <strain evidence="3">DSM 45096 / BCRC 16803 / CGMCC 4.1857 / CIP 109030 / JCM 12277 / KCTC 19219 / NBRC 100920 / 33214</strain>
    </source>
</reference>
<dbReference type="STRING" id="235985.SAMN05414137_1458"/>
<dbReference type="EMBL" id="FOAZ01000045">
    <property type="protein sequence ID" value="SEM69868.1"/>
    <property type="molecule type" value="Genomic_DNA"/>
</dbReference>
<dbReference type="PROSITE" id="PS50943">
    <property type="entry name" value="HTH_CROC1"/>
    <property type="match status" value="1"/>
</dbReference>